<dbReference type="GO" id="GO:0005886">
    <property type="term" value="C:plasma membrane"/>
    <property type="evidence" value="ECO:0007669"/>
    <property type="project" value="UniProtKB-SubCell"/>
</dbReference>
<organism evidence="11 12">
    <name type="scientific">Clostridium algidicarnis DSM 15099</name>
    <dbReference type="NCBI Taxonomy" id="1121295"/>
    <lineage>
        <taxon>Bacteria</taxon>
        <taxon>Bacillati</taxon>
        <taxon>Bacillota</taxon>
        <taxon>Clostridia</taxon>
        <taxon>Eubacteriales</taxon>
        <taxon>Clostridiaceae</taxon>
        <taxon>Clostridium</taxon>
    </lineage>
</organism>
<comment type="subcellular location">
    <subcellularLocation>
        <location evidence="2">Cell membrane</location>
        <topology evidence="2">Single-pass membrane protein</topology>
    </subcellularLocation>
</comment>
<evidence type="ECO:0000256" key="8">
    <source>
        <dbReference type="ARBA" id="ARBA00022989"/>
    </source>
</evidence>
<dbReference type="GO" id="GO:0071978">
    <property type="term" value="P:bacterial-type flagellum-dependent swarming motility"/>
    <property type="evidence" value="ECO:0007669"/>
    <property type="project" value="TreeGrafter"/>
</dbReference>
<dbReference type="PANTHER" id="PTHR35091">
    <property type="entry name" value="FLAGELLAR PROTEIN FLIL"/>
    <property type="match status" value="1"/>
</dbReference>
<proteinExistence type="inferred from homology"/>
<keyword evidence="4 10" id="KW-1003">Cell membrane</keyword>
<evidence type="ECO:0000256" key="9">
    <source>
        <dbReference type="ARBA" id="ARBA00023136"/>
    </source>
</evidence>
<keyword evidence="7 10" id="KW-0283">Flagellar rotation</keyword>
<dbReference type="GO" id="GO:0009425">
    <property type="term" value="C:bacterial-type flagellum basal body"/>
    <property type="evidence" value="ECO:0007669"/>
    <property type="project" value="InterPro"/>
</dbReference>
<feature type="transmembrane region" description="Helical" evidence="10">
    <location>
        <begin position="17"/>
        <end position="38"/>
    </location>
</feature>
<evidence type="ECO:0000256" key="6">
    <source>
        <dbReference type="ARBA" id="ARBA00022692"/>
    </source>
</evidence>
<evidence type="ECO:0000256" key="3">
    <source>
        <dbReference type="ARBA" id="ARBA00008281"/>
    </source>
</evidence>
<dbReference type="Proteomes" id="UP000239863">
    <property type="component" value="Unassembled WGS sequence"/>
</dbReference>
<protein>
    <recommendedName>
        <fullName evidence="10">Flagellar protein FliL</fullName>
    </recommendedName>
</protein>
<evidence type="ECO:0000313" key="12">
    <source>
        <dbReference type="Proteomes" id="UP000239863"/>
    </source>
</evidence>
<keyword evidence="11" id="KW-0282">Flagellum</keyword>
<evidence type="ECO:0000313" key="11">
    <source>
        <dbReference type="EMBL" id="PPK49510.1"/>
    </source>
</evidence>
<keyword evidence="8 10" id="KW-1133">Transmembrane helix</keyword>
<comment type="similarity">
    <text evidence="3 10">Belongs to the FliL family.</text>
</comment>
<dbReference type="Pfam" id="PF03748">
    <property type="entry name" value="FliL"/>
    <property type="match status" value="1"/>
</dbReference>
<keyword evidence="6 10" id="KW-0812">Transmembrane</keyword>
<comment type="caution">
    <text evidence="11">The sequence shown here is derived from an EMBL/GenBank/DDBJ whole genome shotgun (WGS) entry which is preliminary data.</text>
</comment>
<name>A0A2S6G136_9CLOT</name>
<evidence type="ECO:0000256" key="4">
    <source>
        <dbReference type="ARBA" id="ARBA00022475"/>
    </source>
</evidence>
<reference evidence="11 12" key="1">
    <citation type="submission" date="2018-02" db="EMBL/GenBank/DDBJ databases">
        <title>Genomic Encyclopedia of Archaeal and Bacterial Type Strains, Phase II (KMG-II): from individual species to whole genera.</title>
        <authorList>
            <person name="Goeker M."/>
        </authorList>
    </citation>
    <scope>NUCLEOTIDE SEQUENCE [LARGE SCALE GENOMIC DNA]</scope>
    <source>
        <strain evidence="11 12">DSM 15099</strain>
    </source>
</reference>
<dbReference type="PANTHER" id="PTHR35091:SF2">
    <property type="entry name" value="FLAGELLAR PROTEIN FLIL"/>
    <property type="match status" value="1"/>
</dbReference>
<evidence type="ECO:0000256" key="10">
    <source>
        <dbReference type="RuleBase" id="RU364125"/>
    </source>
</evidence>
<dbReference type="OrthoDB" id="166089at2"/>
<dbReference type="RefSeq" id="WP_104408894.1">
    <property type="nucleotide sequence ID" value="NZ_PTIS01000001.1"/>
</dbReference>
<evidence type="ECO:0000256" key="7">
    <source>
        <dbReference type="ARBA" id="ARBA00022779"/>
    </source>
</evidence>
<accession>A0A2S6G136</accession>
<evidence type="ECO:0000256" key="5">
    <source>
        <dbReference type="ARBA" id="ARBA00022500"/>
    </source>
</evidence>
<gene>
    <name evidence="11" type="ORF">BD821_101171</name>
</gene>
<evidence type="ECO:0000256" key="2">
    <source>
        <dbReference type="ARBA" id="ARBA00004162"/>
    </source>
</evidence>
<keyword evidence="5 10" id="KW-0145">Chemotaxis</keyword>
<dbReference type="InterPro" id="IPR005503">
    <property type="entry name" value="FliL"/>
</dbReference>
<evidence type="ECO:0000256" key="1">
    <source>
        <dbReference type="ARBA" id="ARBA00002254"/>
    </source>
</evidence>
<dbReference type="EMBL" id="PTIS01000001">
    <property type="protein sequence ID" value="PPK49510.1"/>
    <property type="molecule type" value="Genomic_DNA"/>
</dbReference>
<dbReference type="STRING" id="37659.GCA_000703125_02786"/>
<keyword evidence="9 10" id="KW-0472">Membrane</keyword>
<comment type="function">
    <text evidence="1 10">Controls the rotational direction of flagella during chemotaxis.</text>
</comment>
<sequence>MSEKDLKEKKGGNTLKIILIILLTLVLLGGIVFGGMFFMTKNKQTASAEVAVVKGEEITNSLDEFLVNLSDEGGKKYLKVNVSVGYGPKNKKLEKELLEKKAIMRDTVISVLRNKKSTDVTVKGTEDLKKEILDRLNPLLNNGKLTNVYFSDLLVQ</sequence>
<dbReference type="AlphaFoldDB" id="A0A2S6G136"/>
<keyword evidence="11" id="KW-0966">Cell projection</keyword>
<dbReference type="GO" id="GO:0006935">
    <property type="term" value="P:chemotaxis"/>
    <property type="evidence" value="ECO:0007669"/>
    <property type="project" value="UniProtKB-KW"/>
</dbReference>
<keyword evidence="11" id="KW-0969">Cilium</keyword>